<comment type="caution">
    <text evidence="1">The sequence shown here is derived from an EMBL/GenBank/DDBJ whole genome shotgun (WGS) entry which is preliminary data.</text>
</comment>
<sequence length="77" mass="7686">MAEKGDKWGAQVRLTDPNRDGRFGLLASAPGENAGDGFVWVLSAGTGGITASGSWTYGADTLGAPSVAAAFGAAIDE</sequence>
<dbReference type="Proteomes" id="UP000302139">
    <property type="component" value="Unassembled WGS sequence"/>
</dbReference>
<accession>A0A4D4LQW6</accession>
<dbReference type="EMBL" id="BJHX01000001">
    <property type="protein sequence ID" value="GDY60828.1"/>
    <property type="molecule type" value="Genomic_DNA"/>
</dbReference>
<name>A0A4D4LQW6_STRAX</name>
<evidence type="ECO:0008006" key="3">
    <source>
        <dbReference type="Google" id="ProtNLM"/>
    </source>
</evidence>
<proteinExistence type="predicted"/>
<organism evidence="1 2">
    <name type="scientific">Streptomyces avermitilis</name>
    <dbReference type="NCBI Taxonomy" id="33903"/>
    <lineage>
        <taxon>Bacteria</taxon>
        <taxon>Bacillati</taxon>
        <taxon>Actinomycetota</taxon>
        <taxon>Actinomycetes</taxon>
        <taxon>Kitasatosporales</taxon>
        <taxon>Streptomycetaceae</taxon>
        <taxon>Streptomyces</taxon>
    </lineage>
</organism>
<protein>
    <recommendedName>
        <fullName evidence="3">Secreted protein</fullName>
    </recommendedName>
</protein>
<dbReference type="AlphaFoldDB" id="A0A4D4LQW6"/>
<gene>
    <name evidence="1" type="ORF">SAV14893_002210</name>
</gene>
<evidence type="ECO:0000313" key="1">
    <source>
        <dbReference type="EMBL" id="GDY60828.1"/>
    </source>
</evidence>
<evidence type="ECO:0000313" key="2">
    <source>
        <dbReference type="Proteomes" id="UP000302139"/>
    </source>
</evidence>
<reference evidence="1 2" key="1">
    <citation type="submission" date="2019-04" db="EMBL/GenBank/DDBJ databases">
        <title>Draft genome sequences of Streptomyces avermitilis NBRC 14893.</title>
        <authorList>
            <person name="Komaki H."/>
            <person name="Tamura T."/>
            <person name="Hosoyama A."/>
        </authorList>
    </citation>
    <scope>NUCLEOTIDE SEQUENCE [LARGE SCALE GENOMIC DNA]</scope>
    <source>
        <strain evidence="1 2">NBRC 14893</strain>
    </source>
</reference>